<organism evidence="3 4">
    <name type="scientific">Dechloromonas hankyongensis</name>
    <dbReference type="NCBI Taxonomy" id="2908002"/>
    <lineage>
        <taxon>Bacteria</taxon>
        <taxon>Pseudomonadati</taxon>
        <taxon>Pseudomonadota</taxon>
        <taxon>Betaproteobacteria</taxon>
        <taxon>Rhodocyclales</taxon>
        <taxon>Azonexaceae</taxon>
        <taxon>Dechloromonas</taxon>
    </lineage>
</organism>
<evidence type="ECO:0000313" key="4">
    <source>
        <dbReference type="Proteomes" id="UP001165384"/>
    </source>
</evidence>
<dbReference type="EMBL" id="JAKLTN010000004">
    <property type="protein sequence ID" value="MCG2578641.1"/>
    <property type="molecule type" value="Genomic_DNA"/>
</dbReference>
<gene>
    <name evidence="3" type="ORF">LZ012_16710</name>
</gene>
<name>A0ABS9K640_9RHOO</name>
<sequence length="284" mass="29386">MTSCLKVKPVVALLGAATLSLAAPAVFAETCNLTSQIGATPCALGAAIYENPDNSVIVGSGVVNPFLTVQQNGTESGFSTDALTNNLPLNVKRAEGNGQFTRTFSTSDLGTVVRNGITYYQFFLDINEPSGGASSLLSLDLLKIYNAGNVGSINLGTGTTFTTLENLYGPALYSLGSDNVLLNYDVFGKGSGAGIDMDVLINASLFQGAGRLVFATAFGGSAASGDGYEEWWYRAGSVPDTCPPGTTGDPPFCVPVSQVPEPGSLALLGLGLMSFVAVRRRRGI</sequence>
<keyword evidence="1" id="KW-0732">Signal</keyword>
<keyword evidence="4" id="KW-1185">Reference proteome</keyword>
<dbReference type="Proteomes" id="UP001165384">
    <property type="component" value="Unassembled WGS sequence"/>
</dbReference>
<dbReference type="RefSeq" id="WP_275712029.1">
    <property type="nucleotide sequence ID" value="NZ_JAKLTN010000004.1"/>
</dbReference>
<comment type="caution">
    <text evidence="3">The sequence shown here is derived from an EMBL/GenBank/DDBJ whole genome shotgun (WGS) entry which is preliminary data.</text>
</comment>
<dbReference type="NCBIfam" id="TIGR02595">
    <property type="entry name" value="PEP_CTERM"/>
    <property type="match status" value="1"/>
</dbReference>
<dbReference type="Pfam" id="PF07589">
    <property type="entry name" value="PEP-CTERM"/>
    <property type="match status" value="1"/>
</dbReference>
<evidence type="ECO:0000259" key="2">
    <source>
        <dbReference type="Pfam" id="PF07589"/>
    </source>
</evidence>
<proteinExistence type="predicted"/>
<feature type="signal peptide" evidence="1">
    <location>
        <begin position="1"/>
        <end position="28"/>
    </location>
</feature>
<reference evidence="3" key="1">
    <citation type="submission" date="2022-01" db="EMBL/GenBank/DDBJ databases">
        <authorList>
            <person name="Jo J.-H."/>
            <person name="Im W.-T."/>
        </authorList>
    </citation>
    <scope>NUCLEOTIDE SEQUENCE</scope>
    <source>
        <strain evidence="3">XY25</strain>
    </source>
</reference>
<feature type="chain" id="PRO_5046427317" evidence="1">
    <location>
        <begin position="29"/>
        <end position="284"/>
    </location>
</feature>
<accession>A0ABS9K640</accession>
<evidence type="ECO:0000313" key="3">
    <source>
        <dbReference type="EMBL" id="MCG2578641.1"/>
    </source>
</evidence>
<feature type="domain" description="Ice-binding protein C-terminal" evidence="2">
    <location>
        <begin position="258"/>
        <end position="281"/>
    </location>
</feature>
<protein>
    <submittedName>
        <fullName evidence="3">PEP-CTERM sorting domain-containing protein</fullName>
    </submittedName>
</protein>
<dbReference type="InterPro" id="IPR013424">
    <property type="entry name" value="Ice-binding_C"/>
</dbReference>
<evidence type="ECO:0000256" key="1">
    <source>
        <dbReference type="SAM" id="SignalP"/>
    </source>
</evidence>